<dbReference type="PANTHER" id="PTHR24305:SF232">
    <property type="entry name" value="P450, PUTATIVE (EUROFUNG)-RELATED"/>
    <property type="match status" value="1"/>
</dbReference>
<evidence type="ECO:0000256" key="2">
    <source>
        <dbReference type="ARBA" id="ARBA00010617"/>
    </source>
</evidence>
<dbReference type="Proteomes" id="UP001174694">
    <property type="component" value="Unassembled WGS sequence"/>
</dbReference>
<sequence>MIVDQLTPHSLPSVLLLLLGCVLVKLINNKFGQRLNGIPGPRLAGWTDLWRVFVVWGRRPELVHIKLHEKYGNVVRLGPRTVSLGDPDAVRIIYGLNSGFVKSDFYPVQQTIARGSSLQSLFNTTDEQFHARLRRAVSNAYAMSTLVNFEPFVDSTSTEFLKQLKHRYADRPGASGICDLGSWLQYYAFDVIGELTYSKRIGFVDRGVDVDHIIGDLERVLNYVAVVGQMPFLDRLLIKNPIRMWMSKLDLLNLNSPVVEFAKKRMAETSHFNEMKSGDQEPPEDGPKRKDFLTRFKEAGVKDPAFIGKERVLALTVANMFAGSDTTAISLRAIFYYLLKDPSKMQKLTEELSYQSTSGKFTRDDGLVRWEEARELPYLGAVINEALRCHPAVGLTLERVVPSQGVTIAGHFLPGGIIAGCSAWVLHRDETIFGSHPEEFRPERWIDASPEQRRGMSNALFSFGAGARTCIGKNISLLEMYKLVPAVIRTFEIELADPEDSWDLHNAWFVKQNNFRVRLKPREKVL</sequence>
<keyword evidence="9" id="KW-1185">Reference proteome</keyword>
<dbReference type="PRINTS" id="PR00385">
    <property type="entry name" value="P450"/>
</dbReference>
<accession>A0AA38R8R4</accession>
<dbReference type="InterPro" id="IPR001128">
    <property type="entry name" value="Cyt_P450"/>
</dbReference>
<dbReference type="FunFam" id="1.10.630.10:FF:000050">
    <property type="entry name" value="Cytochrome P450 monooxygenase"/>
    <property type="match status" value="1"/>
</dbReference>
<comment type="caution">
    <text evidence="8">The sequence shown here is derived from an EMBL/GenBank/DDBJ whole genome shotgun (WGS) entry which is preliminary data.</text>
</comment>
<evidence type="ECO:0000256" key="7">
    <source>
        <dbReference type="RuleBase" id="RU000461"/>
    </source>
</evidence>
<dbReference type="Pfam" id="PF00067">
    <property type="entry name" value="p450"/>
    <property type="match status" value="1"/>
</dbReference>
<gene>
    <name evidence="8" type="ORF">NKR23_g8716</name>
</gene>
<comment type="cofactor">
    <cofactor evidence="1 6">
        <name>heme</name>
        <dbReference type="ChEBI" id="CHEBI:30413"/>
    </cofactor>
</comment>
<comment type="similarity">
    <text evidence="2 7">Belongs to the cytochrome P450 family.</text>
</comment>
<dbReference type="PROSITE" id="PS00086">
    <property type="entry name" value="CYTOCHROME_P450"/>
    <property type="match status" value="1"/>
</dbReference>
<keyword evidence="3 6" id="KW-0349">Heme</keyword>
<dbReference type="InterPro" id="IPR050121">
    <property type="entry name" value="Cytochrome_P450_monoxygenase"/>
</dbReference>
<keyword evidence="7" id="KW-0560">Oxidoreductase</keyword>
<dbReference type="PANTHER" id="PTHR24305">
    <property type="entry name" value="CYTOCHROME P450"/>
    <property type="match status" value="1"/>
</dbReference>
<dbReference type="InterPro" id="IPR036396">
    <property type="entry name" value="Cyt_P450_sf"/>
</dbReference>
<evidence type="ECO:0000313" key="8">
    <source>
        <dbReference type="EMBL" id="KAJ9138222.1"/>
    </source>
</evidence>
<dbReference type="GO" id="GO:0016705">
    <property type="term" value="F:oxidoreductase activity, acting on paired donors, with incorporation or reduction of molecular oxygen"/>
    <property type="evidence" value="ECO:0007669"/>
    <property type="project" value="InterPro"/>
</dbReference>
<dbReference type="CDD" id="cd11060">
    <property type="entry name" value="CYP57A1-like"/>
    <property type="match status" value="1"/>
</dbReference>
<evidence type="ECO:0000256" key="5">
    <source>
        <dbReference type="ARBA" id="ARBA00023004"/>
    </source>
</evidence>
<dbReference type="GO" id="GO:0005506">
    <property type="term" value="F:iron ion binding"/>
    <property type="evidence" value="ECO:0007669"/>
    <property type="project" value="InterPro"/>
</dbReference>
<dbReference type="InterPro" id="IPR002401">
    <property type="entry name" value="Cyt_P450_E_grp-I"/>
</dbReference>
<feature type="binding site" description="axial binding residue" evidence="6">
    <location>
        <position position="470"/>
    </location>
    <ligand>
        <name>heme</name>
        <dbReference type="ChEBI" id="CHEBI:30413"/>
    </ligand>
    <ligandPart>
        <name>Fe</name>
        <dbReference type="ChEBI" id="CHEBI:18248"/>
    </ligandPart>
</feature>
<dbReference type="GO" id="GO:0020037">
    <property type="term" value="F:heme binding"/>
    <property type="evidence" value="ECO:0007669"/>
    <property type="project" value="InterPro"/>
</dbReference>
<keyword evidence="4 6" id="KW-0479">Metal-binding</keyword>
<dbReference type="EMBL" id="JANBVO010000031">
    <property type="protein sequence ID" value="KAJ9138222.1"/>
    <property type="molecule type" value="Genomic_DNA"/>
</dbReference>
<evidence type="ECO:0000256" key="4">
    <source>
        <dbReference type="ARBA" id="ARBA00022723"/>
    </source>
</evidence>
<reference evidence="8" key="1">
    <citation type="submission" date="2022-07" db="EMBL/GenBank/DDBJ databases">
        <title>Fungi with potential for degradation of polypropylene.</title>
        <authorList>
            <person name="Gostincar C."/>
        </authorList>
    </citation>
    <scope>NUCLEOTIDE SEQUENCE</scope>
    <source>
        <strain evidence="8">EXF-13308</strain>
    </source>
</reference>
<evidence type="ECO:0000256" key="1">
    <source>
        <dbReference type="ARBA" id="ARBA00001971"/>
    </source>
</evidence>
<dbReference type="Gene3D" id="1.10.630.10">
    <property type="entry name" value="Cytochrome P450"/>
    <property type="match status" value="1"/>
</dbReference>
<dbReference type="AlphaFoldDB" id="A0AA38R8R4"/>
<protein>
    <submittedName>
        <fullName evidence="8">Pisatin demethylase</fullName>
    </submittedName>
</protein>
<evidence type="ECO:0000313" key="9">
    <source>
        <dbReference type="Proteomes" id="UP001174694"/>
    </source>
</evidence>
<dbReference type="PRINTS" id="PR00463">
    <property type="entry name" value="EP450I"/>
</dbReference>
<dbReference type="InterPro" id="IPR017972">
    <property type="entry name" value="Cyt_P450_CS"/>
</dbReference>
<evidence type="ECO:0000256" key="3">
    <source>
        <dbReference type="ARBA" id="ARBA00022617"/>
    </source>
</evidence>
<keyword evidence="7" id="KW-0503">Monooxygenase</keyword>
<evidence type="ECO:0000256" key="6">
    <source>
        <dbReference type="PIRSR" id="PIRSR602401-1"/>
    </source>
</evidence>
<dbReference type="GO" id="GO:0004497">
    <property type="term" value="F:monooxygenase activity"/>
    <property type="evidence" value="ECO:0007669"/>
    <property type="project" value="UniProtKB-KW"/>
</dbReference>
<dbReference type="SUPFAM" id="SSF48264">
    <property type="entry name" value="Cytochrome P450"/>
    <property type="match status" value="1"/>
</dbReference>
<organism evidence="8 9">
    <name type="scientific">Pleurostoma richardsiae</name>
    <dbReference type="NCBI Taxonomy" id="41990"/>
    <lineage>
        <taxon>Eukaryota</taxon>
        <taxon>Fungi</taxon>
        <taxon>Dikarya</taxon>
        <taxon>Ascomycota</taxon>
        <taxon>Pezizomycotina</taxon>
        <taxon>Sordariomycetes</taxon>
        <taxon>Sordariomycetidae</taxon>
        <taxon>Calosphaeriales</taxon>
        <taxon>Pleurostomataceae</taxon>
        <taxon>Pleurostoma</taxon>
    </lineage>
</organism>
<proteinExistence type="inferred from homology"/>
<name>A0AA38R8R4_9PEZI</name>
<keyword evidence="5 6" id="KW-0408">Iron</keyword>